<protein>
    <submittedName>
        <fullName evidence="2">Uncharacterized protein</fullName>
    </submittedName>
</protein>
<comment type="caution">
    <text evidence="2">The sequence shown here is derived from an EMBL/GenBank/DDBJ whole genome shotgun (WGS) entry which is preliminary data.</text>
</comment>
<dbReference type="AlphaFoldDB" id="A0A318UII9"/>
<organism evidence="2 3">
    <name type="scientific">Pedobacter nutrimenti</name>
    <dbReference type="NCBI Taxonomy" id="1241337"/>
    <lineage>
        <taxon>Bacteria</taxon>
        <taxon>Pseudomonadati</taxon>
        <taxon>Bacteroidota</taxon>
        <taxon>Sphingobacteriia</taxon>
        <taxon>Sphingobacteriales</taxon>
        <taxon>Sphingobacteriaceae</taxon>
        <taxon>Pedobacter</taxon>
    </lineage>
</organism>
<feature type="region of interest" description="Disordered" evidence="1">
    <location>
        <begin position="43"/>
        <end position="62"/>
    </location>
</feature>
<sequence length="62" mass="7271">MKNLSPEEKSSTQGKDPGPNLKDLSEKKESIQRRFELVTQKLNELKEASDRLLHPRKWQKKP</sequence>
<feature type="compositionally biased region" description="Basic and acidic residues" evidence="1">
    <location>
        <begin position="43"/>
        <end position="53"/>
    </location>
</feature>
<feature type="compositionally biased region" description="Basic and acidic residues" evidence="1">
    <location>
        <begin position="23"/>
        <end position="32"/>
    </location>
</feature>
<reference evidence="2 3" key="1">
    <citation type="submission" date="2018-06" db="EMBL/GenBank/DDBJ databases">
        <title>Genomic Encyclopedia of Archaeal and Bacterial Type Strains, Phase II (KMG-II): from individual species to whole genera.</title>
        <authorList>
            <person name="Goeker M."/>
        </authorList>
    </citation>
    <scope>NUCLEOTIDE SEQUENCE [LARGE SCALE GENOMIC DNA]</scope>
    <source>
        <strain evidence="2 3">DSM 27372</strain>
    </source>
</reference>
<name>A0A318UII9_9SPHI</name>
<evidence type="ECO:0000256" key="1">
    <source>
        <dbReference type="SAM" id="MobiDB-lite"/>
    </source>
</evidence>
<feature type="region of interest" description="Disordered" evidence="1">
    <location>
        <begin position="1"/>
        <end position="32"/>
    </location>
</feature>
<gene>
    <name evidence="2" type="ORF">B0O44_103576</name>
</gene>
<feature type="compositionally biased region" description="Basic and acidic residues" evidence="1">
    <location>
        <begin position="1"/>
        <end position="10"/>
    </location>
</feature>
<dbReference type="Proteomes" id="UP000248198">
    <property type="component" value="Unassembled WGS sequence"/>
</dbReference>
<proteinExistence type="predicted"/>
<dbReference type="RefSeq" id="WP_110830193.1">
    <property type="nucleotide sequence ID" value="NZ_QKLU01000003.1"/>
</dbReference>
<keyword evidence="3" id="KW-1185">Reference proteome</keyword>
<dbReference type="EMBL" id="QKLU01000003">
    <property type="protein sequence ID" value="PYF75127.1"/>
    <property type="molecule type" value="Genomic_DNA"/>
</dbReference>
<accession>A0A318UII9</accession>
<evidence type="ECO:0000313" key="2">
    <source>
        <dbReference type="EMBL" id="PYF75127.1"/>
    </source>
</evidence>
<evidence type="ECO:0000313" key="3">
    <source>
        <dbReference type="Proteomes" id="UP000248198"/>
    </source>
</evidence>